<name>A0A914R049_9BILA</name>
<keyword evidence="1" id="KW-1185">Reference proteome</keyword>
<evidence type="ECO:0000313" key="1">
    <source>
        <dbReference type="Proteomes" id="UP000887578"/>
    </source>
</evidence>
<sequence length="173" mass="19747">MKFCIKDIFQFLELAEKYSLIKVKITAEEVANFLNIGNSDGFLNLKKLDMKKIVFDIKEKVKPDDLFQVVYKWIENQVLQNQSNNSSISKNDAIKADINEFLPVFNFGKMELKFLHRFIVPRGFIFSSLDELSNVLCTGSIQKIHKVTVTNANGVKLSGSIIPNKNIIETIKT</sequence>
<proteinExistence type="predicted"/>
<protein>
    <submittedName>
        <fullName evidence="2">BACK domain-containing protein</fullName>
    </submittedName>
</protein>
<dbReference type="WBParaSite" id="PDA_v2.g9580.t1">
    <property type="protein sequence ID" value="PDA_v2.g9580.t1"/>
    <property type="gene ID" value="PDA_v2.g9580"/>
</dbReference>
<reference evidence="2" key="1">
    <citation type="submission" date="2022-11" db="UniProtKB">
        <authorList>
            <consortium name="WormBaseParasite"/>
        </authorList>
    </citation>
    <scope>IDENTIFICATION</scope>
</reference>
<accession>A0A914R049</accession>
<dbReference type="AlphaFoldDB" id="A0A914R049"/>
<dbReference type="Proteomes" id="UP000887578">
    <property type="component" value="Unplaced"/>
</dbReference>
<evidence type="ECO:0000313" key="2">
    <source>
        <dbReference type="WBParaSite" id="PDA_v2.g9580.t1"/>
    </source>
</evidence>
<organism evidence="1 2">
    <name type="scientific">Panagrolaimus davidi</name>
    <dbReference type="NCBI Taxonomy" id="227884"/>
    <lineage>
        <taxon>Eukaryota</taxon>
        <taxon>Metazoa</taxon>
        <taxon>Ecdysozoa</taxon>
        <taxon>Nematoda</taxon>
        <taxon>Chromadorea</taxon>
        <taxon>Rhabditida</taxon>
        <taxon>Tylenchina</taxon>
        <taxon>Panagrolaimomorpha</taxon>
        <taxon>Panagrolaimoidea</taxon>
        <taxon>Panagrolaimidae</taxon>
        <taxon>Panagrolaimus</taxon>
    </lineage>
</organism>